<dbReference type="SUPFAM" id="SSF51430">
    <property type="entry name" value="NAD(P)-linked oxidoreductase"/>
    <property type="match status" value="1"/>
</dbReference>
<dbReference type="InterPro" id="IPR036812">
    <property type="entry name" value="NAD(P)_OxRdtase_dom_sf"/>
</dbReference>
<evidence type="ECO:0000313" key="2">
    <source>
        <dbReference type="EMBL" id="GFH28190.1"/>
    </source>
</evidence>
<feature type="domain" description="NADP-dependent oxidoreductase" evidence="1">
    <location>
        <begin position="1"/>
        <end position="121"/>
    </location>
</feature>
<dbReference type="EMBL" id="BLLF01003776">
    <property type="protein sequence ID" value="GFH28190.1"/>
    <property type="molecule type" value="Genomic_DNA"/>
</dbReference>
<evidence type="ECO:0000259" key="1">
    <source>
        <dbReference type="Pfam" id="PF00248"/>
    </source>
</evidence>
<keyword evidence="3" id="KW-1185">Reference proteome</keyword>
<accession>A0A6A0A6M0</accession>
<gene>
    <name evidence="2" type="ORF">HaLaN_26637</name>
</gene>
<dbReference type="PANTHER" id="PTHR43147">
    <property type="entry name" value="PROTEIN TAS"/>
    <property type="match status" value="1"/>
</dbReference>
<dbReference type="Proteomes" id="UP000485058">
    <property type="component" value="Unassembled WGS sequence"/>
</dbReference>
<sequence length="122" mass="12938">VGITNFDTARMQEMVDAGAEISSNQIQYSLMDRRPEQGPMAAYCAAHAIALLPYGTVAGGLLSSEAWLGKPAAAVPLNTFSRRKYAQVIDSVGGWERVQRLLGVLASLATKHGTSSSNVATK</sequence>
<feature type="non-terminal residue" evidence="2">
    <location>
        <position position="1"/>
    </location>
</feature>
<name>A0A6A0A6M0_HAELA</name>
<dbReference type="AlphaFoldDB" id="A0A6A0A6M0"/>
<evidence type="ECO:0000313" key="3">
    <source>
        <dbReference type="Proteomes" id="UP000485058"/>
    </source>
</evidence>
<dbReference type="Pfam" id="PF00248">
    <property type="entry name" value="Aldo_ket_red"/>
    <property type="match status" value="1"/>
</dbReference>
<protein>
    <submittedName>
        <fullName evidence="2">Aldo keto reductase isoform B</fullName>
    </submittedName>
</protein>
<dbReference type="InterPro" id="IPR023210">
    <property type="entry name" value="NADP_OxRdtase_dom"/>
</dbReference>
<reference evidence="2 3" key="1">
    <citation type="submission" date="2020-02" db="EMBL/GenBank/DDBJ databases">
        <title>Draft genome sequence of Haematococcus lacustris strain NIES-144.</title>
        <authorList>
            <person name="Morimoto D."/>
            <person name="Nakagawa S."/>
            <person name="Yoshida T."/>
            <person name="Sawayama S."/>
        </authorList>
    </citation>
    <scope>NUCLEOTIDE SEQUENCE [LARGE SCALE GENOMIC DNA]</scope>
    <source>
        <strain evidence="2 3">NIES-144</strain>
    </source>
</reference>
<comment type="caution">
    <text evidence="2">The sequence shown here is derived from an EMBL/GenBank/DDBJ whole genome shotgun (WGS) entry which is preliminary data.</text>
</comment>
<proteinExistence type="predicted"/>
<dbReference type="Gene3D" id="3.20.20.100">
    <property type="entry name" value="NADP-dependent oxidoreductase domain"/>
    <property type="match status" value="1"/>
</dbReference>
<organism evidence="2 3">
    <name type="scientific">Haematococcus lacustris</name>
    <name type="common">Green alga</name>
    <name type="synonym">Haematococcus pluvialis</name>
    <dbReference type="NCBI Taxonomy" id="44745"/>
    <lineage>
        <taxon>Eukaryota</taxon>
        <taxon>Viridiplantae</taxon>
        <taxon>Chlorophyta</taxon>
        <taxon>core chlorophytes</taxon>
        <taxon>Chlorophyceae</taxon>
        <taxon>CS clade</taxon>
        <taxon>Chlamydomonadales</taxon>
        <taxon>Haematococcaceae</taxon>
        <taxon>Haematococcus</taxon>
    </lineage>
</organism>
<dbReference type="PANTHER" id="PTHR43147:SF5">
    <property type="entry name" value="OXIDOREDUCTASE"/>
    <property type="match status" value="1"/>
</dbReference>